<comment type="caution">
    <text evidence="1">The sequence shown here is derived from an EMBL/GenBank/DDBJ whole genome shotgun (WGS) entry which is preliminary data.</text>
</comment>
<keyword evidence="2" id="KW-1185">Reference proteome</keyword>
<reference evidence="1" key="1">
    <citation type="submission" date="2022-10" db="EMBL/GenBank/DDBJ databases">
        <title>Tapping the CABI collections for fungal endophytes: first genome assemblies for Collariella, Neodidymelliopsis, Ascochyta clinopodiicola, Didymella pomorum, Didymosphaeria variabile, Neocosmospora piperis and Neocucurbitaria cava.</title>
        <authorList>
            <person name="Hill R."/>
        </authorList>
    </citation>
    <scope>NUCLEOTIDE SEQUENCE</scope>
    <source>
        <strain evidence="1">IMI 355091</strain>
    </source>
</reference>
<dbReference type="OrthoDB" id="10483573at2759"/>
<evidence type="ECO:0000313" key="1">
    <source>
        <dbReference type="EMBL" id="KAJ4408082.1"/>
    </source>
</evidence>
<sequence length="132" mass="14763">MTASVQHTAEPVTALGDSVDDVSSVVSESASIDTIAGLPPTVEQRLQEAVDDFQLTWEISRVDENYNEVTPHQNMKLLRAVLAVCGKVAILVHPEAWKGVMDEVPSDYFPNLEELLVYRDEPVKRFDRRILV</sequence>
<dbReference type="EMBL" id="JAPEVA010000017">
    <property type="protein sequence ID" value="KAJ4408082.1"/>
    <property type="molecule type" value="Genomic_DNA"/>
</dbReference>
<accession>A0A9W8ZHH2</accession>
<dbReference type="AlphaFoldDB" id="A0A9W8ZHH2"/>
<organism evidence="1 2">
    <name type="scientific">Didymella pomorum</name>
    <dbReference type="NCBI Taxonomy" id="749634"/>
    <lineage>
        <taxon>Eukaryota</taxon>
        <taxon>Fungi</taxon>
        <taxon>Dikarya</taxon>
        <taxon>Ascomycota</taxon>
        <taxon>Pezizomycotina</taxon>
        <taxon>Dothideomycetes</taxon>
        <taxon>Pleosporomycetidae</taxon>
        <taxon>Pleosporales</taxon>
        <taxon>Pleosporineae</taxon>
        <taxon>Didymellaceae</taxon>
        <taxon>Didymella</taxon>
    </lineage>
</organism>
<gene>
    <name evidence="1" type="ORF">N0V91_003430</name>
</gene>
<protein>
    <submittedName>
        <fullName evidence="1">Uncharacterized protein</fullName>
    </submittedName>
</protein>
<dbReference type="Proteomes" id="UP001140510">
    <property type="component" value="Unassembled WGS sequence"/>
</dbReference>
<evidence type="ECO:0000313" key="2">
    <source>
        <dbReference type="Proteomes" id="UP001140510"/>
    </source>
</evidence>
<proteinExistence type="predicted"/>
<name>A0A9W8ZHH2_9PLEO</name>